<keyword evidence="1" id="KW-1133">Transmembrane helix</keyword>
<sequence length="110" mass="12454">MSKSAIVSPQAPPRSGGWFVWNAGLWLVFFTLLYTQHLEDVADKIGALPLPVEVLVWIIFFPWVLATAVWTSGWWDDLRITFVALLAIVWTLISIPRTKTPTRAGRRPAH</sequence>
<feature type="transmembrane region" description="Helical" evidence="1">
    <location>
        <begin position="18"/>
        <end position="35"/>
    </location>
</feature>
<keyword evidence="1" id="KW-0472">Membrane</keyword>
<dbReference type="OrthoDB" id="3830689at2"/>
<gene>
    <name evidence="2" type="ORF">E1263_31300</name>
</gene>
<evidence type="ECO:0000256" key="1">
    <source>
        <dbReference type="SAM" id="Phobius"/>
    </source>
</evidence>
<organism evidence="2 3">
    <name type="scientific">Kribbella antibiotica</name>
    <dbReference type="NCBI Taxonomy" id="190195"/>
    <lineage>
        <taxon>Bacteria</taxon>
        <taxon>Bacillati</taxon>
        <taxon>Actinomycetota</taxon>
        <taxon>Actinomycetes</taxon>
        <taxon>Propionibacteriales</taxon>
        <taxon>Kribbellaceae</taxon>
        <taxon>Kribbella</taxon>
    </lineage>
</organism>
<dbReference type="RefSeq" id="WP_132173927.1">
    <property type="nucleotide sequence ID" value="NZ_SMKX01000124.1"/>
</dbReference>
<feature type="transmembrane region" description="Helical" evidence="1">
    <location>
        <begin position="78"/>
        <end position="96"/>
    </location>
</feature>
<name>A0A4V2YMC3_9ACTN</name>
<dbReference type="EMBL" id="SMKX01000124">
    <property type="protein sequence ID" value="TDD50057.1"/>
    <property type="molecule type" value="Genomic_DNA"/>
</dbReference>
<evidence type="ECO:0000313" key="2">
    <source>
        <dbReference type="EMBL" id="TDD50057.1"/>
    </source>
</evidence>
<dbReference type="Proteomes" id="UP000295124">
    <property type="component" value="Unassembled WGS sequence"/>
</dbReference>
<accession>A0A4V2YMC3</accession>
<keyword evidence="3" id="KW-1185">Reference proteome</keyword>
<comment type="caution">
    <text evidence="2">The sequence shown here is derived from an EMBL/GenBank/DDBJ whole genome shotgun (WGS) entry which is preliminary data.</text>
</comment>
<feature type="transmembrane region" description="Helical" evidence="1">
    <location>
        <begin position="47"/>
        <end position="66"/>
    </location>
</feature>
<evidence type="ECO:0000313" key="3">
    <source>
        <dbReference type="Proteomes" id="UP000295124"/>
    </source>
</evidence>
<reference evidence="2 3" key="1">
    <citation type="submission" date="2019-03" db="EMBL/GenBank/DDBJ databases">
        <title>Draft genome sequences of novel Actinobacteria.</title>
        <authorList>
            <person name="Sahin N."/>
            <person name="Ay H."/>
            <person name="Saygin H."/>
        </authorList>
    </citation>
    <scope>NUCLEOTIDE SEQUENCE [LARGE SCALE GENOMIC DNA]</scope>
    <source>
        <strain evidence="2 3">JCM 13523</strain>
    </source>
</reference>
<keyword evidence="1" id="KW-0812">Transmembrane</keyword>
<proteinExistence type="predicted"/>
<protein>
    <submittedName>
        <fullName evidence="2">Uncharacterized protein</fullName>
    </submittedName>
</protein>
<dbReference type="AlphaFoldDB" id="A0A4V2YMC3"/>